<dbReference type="Proteomes" id="UP000245202">
    <property type="component" value="Unassembled WGS sequence"/>
</dbReference>
<feature type="signal peptide" evidence="1">
    <location>
        <begin position="1"/>
        <end position="19"/>
    </location>
</feature>
<name>A0A2R5EZC4_9BACL</name>
<gene>
    <name evidence="2" type="ORF">PAT3040_05776</name>
</gene>
<protein>
    <recommendedName>
        <fullName evidence="4">Lipocalin-like domain-containing protein</fullName>
    </recommendedName>
</protein>
<comment type="caution">
    <text evidence="2">The sequence shown here is derived from an EMBL/GenBank/DDBJ whole genome shotgun (WGS) entry which is preliminary data.</text>
</comment>
<sequence length="125" mass="14402">MKKTIFLINIILLSVIVLTSCSNDIDKSIQGEWISVSASQKEGTTDFLDSFNFVNILEEEMNISYLSSEQLVDKTKRVLSSSNEKVKYELNENILVINNNQYEIEINNNEMTIKNSDIEVLYIRE</sequence>
<dbReference type="AlphaFoldDB" id="A0A2R5EZC4"/>
<proteinExistence type="predicted"/>
<evidence type="ECO:0000313" key="2">
    <source>
        <dbReference type="EMBL" id="GBG10999.1"/>
    </source>
</evidence>
<accession>A0A2R5EZC4</accession>
<dbReference type="RefSeq" id="WP_108995384.1">
    <property type="nucleotide sequence ID" value="NZ_BDQX01000370.1"/>
</dbReference>
<feature type="chain" id="PRO_5039145433" description="Lipocalin-like domain-containing protein" evidence="1">
    <location>
        <begin position="20"/>
        <end position="125"/>
    </location>
</feature>
<keyword evidence="1" id="KW-0732">Signal</keyword>
<evidence type="ECO:0008006" key="4">
    <source>
        <dbReference type="Google" id="ProtNLM"/>
    </source>
</evidence>
<dbReference type="EMBL" id="BDQX01000370">
    <property type="protein sequence ID" value="GBG10999.1"/>
    <property type="molecule type" value="Genomic_DNA"/>
</dbReference>
<keyword evidence="3" id="KW-1185">Reference proteome</keyword>
<dbReference type="PROSITE" id="PS51257">
    <property type="entry name" value="PROKAR_LIPOPROTEIN"/>
    <property type="match status" value="1"/>
</dbReference>
<reference evidence="2 3" key="1">
    <citation type="submission" date="2017-08" db="EMBL/GenBank/DDBJ databases">
        <title>Substantial Increase in Enzyme Production by Combined Drug-Resistance Mutations in Paenibacillus agaridevorans.</title>
        <authorList>
            <person name="Tanaka Y."/>
            <person name="Funane K."/>
            <person name="Hosaka T."/>
            <person name="Shiwa Y."/>
            <person name="Fujita N."/>
            <person name="Miyazaki T."/>
            <person name="Yoshikawa H."/>
            <person name="Murakami K."/>
            <person name="Kasahara K."/>
            <person name="Inaoka T."/>
            <person name="Hiraga Y."/>
            <person name="Ochi K."/>
        </authorList>
    </citation>
    <scope>NUCLEOTIDE SEQUENCE [LARGE SCALE GENOMIC DNA]</scope>
    <source>
        <strain evidence="2 3">T-3040</strain>
    </source>
</reference>
<evidence type="ECO:0000256" key="1">
    <source>
        <dbReference type="SAM" id="SignalP"/>
    </source>
</evidence>
<organism evidence="2 3">
    <name type="scientific">Paenibacillus agaridevorans</name>
    <dbReference type="NCBI Taxonomy" id="171404"/>
    <lineage>
        <taxon>Bacteria</taxon>
        <taxon>Bacillati</taxon>
        <taxon>Bacillota</taxon>
        <taxon>Bacilli</taxon>
        <taxon>Bacillales</taxon>
        <taxon>Paenibacillaceae</taxon>
        <taxon>Paenibacillus</taxon>
    </lineage>
</organism>
<evidence type="ECO:0000313" key="3">
    <source>
        <dbReference type="Proteomes" id="UP000245202"/>
    </source>
</evidence>